<feature type="compositionally biased region" description="Gly residues" evidence="7">
    <location>
        <begin position="604"/>
        <end position="616"/>
    </location>
</feature>
<dbReference type="PANTHER" id="PTHR24346:SF75">
    <property type="entry name" value="AURORA KINASE"/>
    <property type="match status" value="1"/>
</dbReference>
<dbReference type="FunFam" id="1.10.510.10:FF:000571">
    <property type="entry name" value="Maternal embryonic leucine zipper kinase"/>
    <property type="match status" value="1"/>
</dbReference>
<evidence type="ECO:0000313" key="9">
    <source>
        <dbReference type="EMBL" id="OSX79777.1"/>
    </source>
</evidence>
<feature type="compositionally biased region" description="Low complexity" evidence="7">
    <location>
        <begin position="444"/>
        <end position="470"/>
    </location>
</feature>
<dbReference type="Gene3D" id="1.10.510.10">
    <property type="entry name" value="Transferase(Phosphotransferase) domain 1"/>
    <property type="match status" value="1"/>
</dbReference>
<sequence length="668" mass="65615">MPTVIGGYRLSRVLGRGNYGVVRLAITEATGVPVAIKILQKSAALSTPTALARVRREVRIMRALAHPNIARLIETLSSPTRIYLVMEYVAGSELFDVMLAAGALPEARARRLWTQIMGALNYAHGRGVVHRDAKLENVLVTPGDGVKLIDWGFGTGVAEGEGGLLHTGCGSLHYSAPEIVSYSPGGYDGRLSDAWAAGVMLYVLLTGGLPFLHADPAELRHLITSASPTLPSTLSPPARHLLGGLLTKEPTRRASLRDAATHPWVTGAPAGPGGGGSPRRRAPWWGGGGGGGGGRFPTPPPAASGPRRASVPGSPTTPPPTPAEAVARGSAAPSAASAAAATAAAAAAAVVAAAAACPPPAAPPSTSTATGASGERSERGYSFLSRRASAREPSVPDRPRPSGAYLLPSPSSDASDGVGCRGCVGGGGGGGGTPSPPSRRRANTLTRPSAAAARRSAPGAWGAAARRSAPGAWRAAALATRCRSTAERDGASPSGRGVGGGGTGAGAGGGGGGDGGGGGGSGWGRKGGRLPTSASPADVAHHAVREPPGGEGGAAPAVVGGGAVGRTETLGGRCGLGGGGGWEGGGSGGGAGGGSAASSSSGGSACGGGGLRGESGGVRPRLRARTYGRPVRRAQRADAGGGVHGASGGRWWGSLFISFLIICLLGCA</sequence>
<keyword evidence="10" id="KW-1185">Reference proteome</keyword>
<evidence type="ECO:0000256" key="3">
    <source>
        <dbReference type="ARBA" id="ARBA00022741"/>
    </source>
</evidence>
<keyword evidence="3 6" id="KW-0547">Nucleotide-binding</keyword>
<keyword evidence="4" id="KW-0418">Kinase</keyword>
<name>A0A1X6PFZ7_PORUM</name>
<feature type="compositionally biased region" description="Gly residues" evidence="7">
    <location>
        <begin position="586"/>
        <end position="595"/>
    </location>
</feature>
<dbReference type="OrthoDB" id="541276at2759"/>
<proteinExistence type="predicted"/>
<gene>
    <name evidence="9" type="ORF">BU14_0071s0031</name>
</gene>
<keyword evidence="2" id="KW-0808">Transferase</keyword>
<keyword evidence="1" id="KW-0723">Serine/threonine-protein kinase</keyword>
<evidence type="ECO:0000313" key="10">
    <source>
        <dbReference type="Proteomes" id="UP000218209"/>
    </source>
</evidence>
<evidence type="ECO:0000256" key="2">
    <source>
        <dbReference type="ARBA" id="ARBA00022679"/>
    </source>
</evidence>
<dbReference type="Pfam" id="PF00069">
    <property type="entry name" value="Pkinase"/>
    <property type="match status" value="1"/>
</dbReference>
<dbReference type="GO" id="GO:0005524">
    <property type="term" value="F:ATP binding"/>
    <property type="evidence" value="ECO:0007669"/>
    <property type="project" value="UniProtKB-UniRule"/>
</dbReference>
<dbReference type="InterPro" id="IPR000719">
    <property type="entry name" value="Prot_kinase_dom"/>
</dbReference>
<feature type="compositionally biased region" description="Gly residues" evidence="7">
    <location>
        <begin position="285"/>
        <end position="295"/>
    </location>
</feature>
<feature type="compositionally biased region" description="Basic residues" evidence="7">
    <location>
        <begin position="620"/>
        <end position="634"/>
    </location>
</feature>
<feature type="compositionally biased region" description="Gly residues" evidence="7">
    <location>
        <begin position="496"/>
        <end position="525"/>
    </location>
</feature>
<keyword evidence="5 6" id="KW-0067">ATP-binding</keyword>
<dbReference type="PANTHER" id="PTHR24346">
    <property type="entry name" value="MAP/MICROTUBULE AFFINITY-REGULATING KINASE"/>
    <property type="match status" value="1"/>
</dbReference>
<feature type="region of interest" description="Disordered" evidence="7">
    <location>
        <begin position="586"/>
        <end position="645"/>
    </location>
</feature>
<evidence type="ECO:0000256" key="1">
    <source>
        <dbReference type="ARBA" id="ARBA00022527"/>
    </source>
</evidence>
<accession>A0A1X6PFZ7</accession>
<dbReference type="Proteomes" id="UP000218209">
    <property type="component" value="Unassembled WGS sequence"/>
</dbReference>
<dbReference type="InterPro" id="IPR011009">
    <property type="entry name" value="Kinase-like_dom_sf"/>
</dbReference>
<dbReference type="AlphaFoldDB" id="A0A1X6PFZ7"/>
<feature type="binding site" evidence="6">
    <location>
        <position position="37"/>
    </location>
    <ligand>
        <name>ATP</name>
        <dbReference type="ChEBI" id="CHEBI:30616"/>
    </ligand>
</feature>
<feature type="compositionally biased region" description="Low complexity" evidence="7">
    <location>
        <begin position="364"/>
        <end position="374"/>
    </location>
</feature>
<feature type="region of interest" description="Disordered" evidence="7">
    <location>
        <begin position="357"/>
        <end position="470"/>
    </location>
</feature>
<dbReference type="GO" id="GO:0035556">
    <property type="term" value="P:intracellular signal transduction"/>
    <property type="evidence" value="ECO:0007669"/>
    <property type="project" value="TreeGrafter"/>
</dbReference>
<dbReference type="GO" id="GO:0005737">
    <property type="term" value="C:cytoplasm"/>
    <property type="evidence" value="ECO:0007669"/>
    <property type="project" value="TreeGrafter"/>
</dbReference>
<evidence type="ECO:0000259" key="8">
    <source>
        <dbReference type="PROSITE" id="PS50011"/>
    </source>
</evidence>
<dbReference type="InterPro" id="IPR017441">
    <property type="entry name" value="Protein_kinase_ATP_BS"/>
</dbReference>
<reference evidence="9 10" key="1">
    <citation type="submission" date="2017-03" db="EMBL/GenBank/DDBJ databases">
        <title>WGS assembly of Porphyra umbilicalis.</title>
        <authorList>
            <person name="Brawley S.H."/>
            <person name="Blouin N.A."/>
            <person name="Ficko-Blean E."/>
            <person name="Wheeler G.L."/>
            <person name="Lohr M."/>
            <person name="Goodson H.V."/>
            <person name="Jenkins J.W."/>
            <person name="Blaby-Haas C.E."/>
            <person name="Helliwell K.E."/>
            <person name="Chan C."/>
            <person name="Marriage T."/>
            <person name="Bhattacharya D."/>
            <person name="Klein A.S."/>
            <person name="Badis Y."/>
            <person name="Brodie J."/>
            <person name="Cao Y."/>
            <person name="Collen J."/>
            <person name="Dittami S.M."/>
            <person name="Gachon C.M."/>
            <person name="Green B.R."/>
            <person name="Karpowicz S."/>
            <person name="Kim J.W."/>
            <person name="Kudahl U."/>
            <person name="Lin S."/>
            <person name="Michel G."/>
            <person name="Mittag M."/>
            <person name="Olson B.J."/>
            <person name="Pangilinan J."/>
            <person name="Peng Y."/>
            <person name="Qiu H."/>
            <person name="Shu S."/>
            <person name="Singer J.T."/>
            <person name="Smith A.G."/>
            <person name="Sprecher B.N."/>
            <person name="Wagner V."/>
            <person name="Wang W."/>
            <person name="Wang Z.-Y."/>
            <person name="Yan J."/>
            <person name="Yarish C."/>
            <person name="Zoeuner-Riek S."/>
            <person name="Zhuang Y."/>
            <person name="Zou Y."/>
            <person name="Lindquist E.A."/>
            <person name="Grimwood J."/>
            <person name="Barry K."/>
            <person name="Rokhsar D.S."/>
            <person name="Schmutz J."/>
            <person name="Stiller J.W."/>
            <person name="Grossman A.R."/>
            <person name="Prochnik S.E."/>
        </authorList>
    </citation>
    <scope>NUCLEOTIDE SEQUENCE [LARGE SCALE GENOMIC DNA]</scope>
    <source>
        <strain evidence="9">4086291</strain>
    </source>
</reference>
<evidence type="ECO:0000256" key="7">
    <source>
        <dbReference type="SAM" id="MobiDB-lite"/>
    </source>
</evidence>
<evidence type="ECO:0000256" key="6">
    <source>
        <dbReference type="PROSITE-ProRule" id="PRU10141"/>
    </source>
</evidence>
<feature type="compositionally biased region" description="Gly residues" evidence="7">
    <location>
        <begin position="419"/>
        <end position="433"/>
    </location>
</feature>
<dbReference type="SUPFAM" id="SSF56112">
    <property type="entry name" value="Protein kinase-like (PK-like)"/>
    <property type="match status" value="1"/>
</dbReference>
<feature type="region of interest" description="Disordered" evidence="7">
    <location>
        <begin position="258"/>
        <end position="329"/>
    </location>
</feature>
<protein>
    <recommendedName>
        <fullName evidence="8">Protein kinase domain-containing protein</fullName>
    </recommendedName>
</protein>
<feature type="domain" description="Protein kinase" evidence="8">
    <location>
        <begin position="8"/>
        <end position="265"/>
    </location>
</feature>
<organism evidence="9 10">
    <name type="scientific">Porphyra umbilicalis</name>
    <name type="common">Purple laver</name>
    <name type="synonym">Red alga</name>
    <dbReference type="NCBI Taxonomy" id="2786"/>
    <lineage>
        <taxon>Eukaryota</taxon>
        <taxon>Rhodophyta</taxon>
        <taxon>Bangiophyceae</taxon>
        <taxon>Bangiales</taxon>
        <taxon>Bangiaceae</taxon>
        <taxon>Porphyra</taxon>
    </lineage>
</organism>
<feature type="region of interest" description="Disordered" evidence="7">
    <location>
        <begin position="484"/>
        <end position="564"/>
    </location>
</feature>
<dbReference type="PROSITE" id="PS50011">
    <property type="entry name" value="PROTEIN_KINASE_DOM"/>
    <property type="match status" value="1"/>
</dbReference>
<evidence type="ECO:0000256" key="5">
    <source>
        <dbReference type="ARBA" id="ARBA00022840"/>
    </source>
</evidence>
<dbReference type="PROSITE" id="PS00107">
    <property type="entry name" value="PROTEIN_KINASE_ATP"/>
    <property type="match status" value="1"/>
</dbReference>
<feature type="compositionally biased region" description="Gly residues" evidence="7">
    <location>
        <begin position="549"/>
        <end position="564"/>
    </location>
</feature>
<dbReference type="GO" id="GO:0004674">
    <property type="term" value="F:protein serine/threonine kinase activity"/>
    <property type="evidence" value="ECO:0007669"/>
    <property type="project" value="UniProtKB-KW"/>
</dbReference>
<evidence type="ECO:0000256" key="4">
    <source>
        <dbReference type="ARBA" id="ARBA00022777"/>
    </source>
</evidence>
<dbReference type="FunFam" id="3.30.200.20:FF:000003">
    <property type="entry name" value="Non-specific serine/threonine protein kinase"/>
    <property type="match status" value="1"/>
</dbReference>
<dbReference type="EMBL" id="KV918786">
    <property type="protein sequence ID" value="OSX79777.1"/>
    <property type="molecule type" value="Genomic_DNA"/>
</dbReference>